<feature type="region of interest" description="Disordered" evidence="1">
    <location>
        <begin position="410"/>
        <end position="448"/>
    </location>
</feature>
<name>A0A0C9VBK0_SPHS4</name>
<feature type="compositionally biased region" description="Basic and acidic residues" evidence="1">
    <location>
        <begin position="159"/>
        <end position="179"/>
    </location>
</feature>
<feature type="compositionally biased region" description="Basic residues" evidence="1">
    <location>
        <begin position="40"/>
        <end position="51"/>
    </location>
</feature>
<feature type="region of interest" description="Disordered" evidence="1">
    <location>
        <begin position="30"/>
        <end position="255"/>
    </location>
</feature>
<feature type="compositionally biased region" description="Gly residues" evidence="1">
    <location>
        <begin position="52"/>
        <end position="64"/>
    </location>
</feature>
<dbReference type="EMBL" id="KN837118">
    <property type="protein sequence ID" value="KIJ44339.1"/>
    <property type="molecule type" value="Genomic_DNA"/>
</dbReference>
<dbReference type="AlphaFoldDB" id="A0A0C9VBK0"/>
<keyword evidence="3" id="KW-1185">Reference proteome</keyword>
<organism evidence="2 3">
    <name type="scientific">Sphaerobolus stellatus (strain SS14)</name>
    <dbReference type="NCBI Taxonomy" id="990650"/>
    <lineage>
        <taxon>Eukaryota</taxon>
        <taxon>Fungi</taxon>
        <taxon>Dikarya</taxon>
        <taxon>Basidiomycota</taxon>
        <taxon>Agaricomycotina</taxon>
        <taxon>Agaricomycetes</taxon>
        <taxon>Phallomycetidae</taxon>
        <taxon>Geastrales</taxon>
        <taxon>Sphaerobolaceae</taxon>
        <taxon>Sphaerobolus</taxon>
    </lineage>
</organism>
<reference evidence="2 3" key="1">
    <citation type="submission" date="2014-06" db="EMBL/GenBank/DDBJ databases">
        <title>Evolutionary Origins and Diversification of the Mycorrhizal Mutualists.</title>
        <authorList>
            <consortium name="DOE Joint Genome Institute"/>
            <consortium name="Mycorrhizal Genomics Consortium"/>
            <person name="Kohler A."/>
            <person name="Kuo A."/>
            <person name="Nagy L.G."/>
            <person name="Floudas D."/>
            <person name="Copeland A."/>
            <person name="Barry K.W."/>
            <person name="Cichocki N."/>
            <person name="Veneault-Fourrey C."/>
            <person name="LaButti K."/>
            <person name="Lindquist E.A."/>
            <person name="Lipzen A."/>
            <person name="Lundell T."/>
            <person name="Morin E."/>
            <person name="Murat C."/>
            <person name="Riley R."/>
            <person name="Ohm R."/>
            <person name="Sun H."/>
            <person name="Tunlid A."/>
            <person name="Henrissat B."/>
            <person name="Grigoriev I.V."/>
            <person name="Hibbett D.S."/>
            <person name="Martin F."/>
        </authorList>
    </citation>
    <scope>NUCLEOTIDE SEQUENCE [LARGE SCALE GENOMIC DNA]</scope>
    <source>
        <strain evidence="2 3">SS14</strain>
    </source>
</reference>
<dbReference type="HOGENOM" id="CLU_329872_0_0_1"/>
<feature type="compositionally biased region" description="Pro residues" evidence="1">
    <location>
        <begin position="93"/>
        <end position="103"/>
    </location>
</feature>
<accession>A0A0C9VBK0</accession>
<feature type="region of interest" description="Disordered" evidence="1">
    <location>
        <begin position="528"/>
        <end position="548"/>
    </location>
</feature>
<evidence type="ECO:0000313" key="3">
    <source>
        <dbReference type="Proteomes" id="UP000054279"/>
    </source>
</evidence>
<evidence type="ECO:0000256" key="1">
    <source>
        <dbReference type="SAM" id="MobiDB-lite"/>
    </source>
</evidence>
<feature type="compositionally biased region" description="Pro residues" evidence="1">
    <location>
        <begin position="194"/>
        <end position="208"/>
    </location>
</feature>
<feature type="compositionally biased region" description="Polar residues" evidence="1">
    <location>
        <begin position="221"/>
        <end position="255"/>
    </location>
</feature>
<feature type="compositionally biased region" description="Polar residues" evidence="1">
    <location>
        <begin position="180"/>
        <end position="189"/>
    </location>
</feature>
<sequence length="870" mass="95475">MTEGSVPSKVLSDIFGDDSDLTSLESEEAVITVARDSRGRGKGRGRGRNRGRGSGNGNGNGNGTPTGSHVQEKTITTRSSRRSLRNTEATLPAPSPTPDPEPPTSVKTGKGKGNRTPSSSHATKDKTSTTRPSRRYLRNIEPTPPPAPAPNSEPSALVKADKGKEKETSPKSNTKDKTITTHPSRQSLRTTESTPPPPPASAPNPETPPAVRTPNKRRLSETTLSSNKRPRTSESSVSKASKGKQSVLSPSRSTVAQLPRGHMDIYTANDIVWVRLDVLGELMQRDDPDAELSYWWPAQVTNDDPICTIVRTFGNDGHGGKRTIDVDSPSSSILLPLKEGEDLRFTEDTFVLYHDEQASTSENASKLVSNIRTRWVNACAAALEAEKEEDFPTDLAGLLKNSSMLFDSVKKSPQAESTDSLPEDLTPSRSRKRRAITPLDESITPDPVDGELVIAKDQTNRGDYWPAQVLAVYKDDKSGRWLYRLRYIDGKRKGVSRSKFYSAEEDGFATSQLGEWVTSYAEKLNLEDDTKNVQRTPSPPPSDPGLGDITNLEDFIDLDISGQLRYVYPFLCKVIEGKYEPALPRHDAFLKGGKSRDTLAKSADRGSFTEREMEYIGKLVRRTMLQDERWAERVEDGDRVDGRSAEDSAVAPTAMDVVAENPPEASSSSGSDLLPSEAEPNEKTGSESNNPADQDVIMTDNIAATSSPYNMDVDNITASNTLEDIPTTETNEKAAENKGTIDIQPARPIKKRPTGGTEYEQLSRSDRGMYCTDVLLPEAVIQLHLFRRGLRKSTQLLAPDEEKRLYAQGVEIAAKNEVPWSTRLIELRNMMRNKLEKKRAKKSLKKAEVVSVVTGGTSTRPKVSVTRSSA</sequence>
<feature type="compositionally biased region" description="Low complexity" evidence="1">
    <location>
        <begin position="659"/>
        <end position="678"/>
    </location>
</feature>
<feature type="compositionally biased region" description="Basic and acidic residues" evidence="1">
    <location>
        <begin position="632"/>
        <end position="646"/>
    </location>
</feature>
<proteinExistence type="predicted"/>
<dbReference type="Proteomes" id="UP000054279">
    <property type="component" value="Unassembled WGS sequence"/>
</dbReference>
<dbReference type="OrthoDB" id="2505887at2759"/>
<protein>
    <submittedName>
        <fullName evidence="2">Uncharacterized protein</fullName>
    </submittedName>
</protein>
<feature type="region of interest" description="Disordered" evidence="1">
    <location>
        <begin position="725"/>
        <end position="760"/>
    </location>
</feature>
<feature type="region of interest" description="Disordered" evidence="1">
    <location>
        <begin position="632"/>
        <end position="696"/>
    </location>
</feature>
<feature type="compositionally biased region" description="Pro residues" evidence="1">
    <location>
        <begin position="142"/>
        <end position="151"/>
    </location>
</feature>
<gene>
    <name evidence="2" type="ORF">M422DRAFT_30483</name>
</gene>
<evidence type="ECO:0000313" key="2">
    <source>
        <dbReference type="EMBL" id="KIJ44339.1"/>
    </source>
</evidence>